<keyword evidence="2" id="KW-1185">Reference proteome</keyword>
<organism evidence="1 2">
    <name type="scientific">Streptomyces dengpaensis</name>
    <dbReference type="NCBI Taxonomy" id="2049881"/>
    <lineage>
        <taxon>Bacteria</taxon>
        <taxon>Bacillati</taxon>
        <taxon>Actinomycetota</taxon>
        <taxon>Actinomycetes</taxon>
        <taxon>Kitasatosporales</taxon>
        <taxon>Streptomycetaceae</taxon>
        <taxon>Streptomyces</taxon>
    </lineage>
</organism>
<dbReference type="Proteomes" id="UP000238413">
    <property type="component" value="Chromosome"/>
</dbReference>
<dbReference type="RefSeq" id="WP_099500333.1">
    <property type="nucleotide sequence ID" value="NZ_CP026652.1"/>
</dbReference>
<accession>A0ABM6SZR5</accession>
<evidence type="ECO:0000313" key="2">
    <source>
        <dbReference type="Proteomes" id="UP000238413"/>
    </source>
</evidence>
<proteinExistence type="predicted"/>
<gene>
    <name evidence="1" type="ORF">C4B68_33930</name>
</gene>
<protein>
    <submittedName>
        <fullName evidence="1">Uncharacterized protein</fullName>
    </submittedName>
</protein>
<evidence type="ECO:0000313" key="1">
    <source>
        <dbReference type="EMBL" id="AVH59953.1"/>
    </source>
</evidence>
<reference evidence="1 2" key="1">
    <citation type="submission" date="2018-02" db="EMBL/GenBank/DDBJ databases">
        <title>Complete genome sequence of Streptomyces dengpaensis, the producer of angucyclines.</title>
        <authorList>
            <person name="Yumei L."/>
        </authorList>
    </citation>
    <scope>NUCLEOTIDE SEQUENCE [LARGE SCALE GENOMIC DNA]</scope>
    <source>
        <strain evidence="1 2">XZHG99</strain>
    </source>
</reference>
<name>A0ABM6SZR5_9ACTN</name>
<sequence>MTRDERELRTAAQTLRDVAPDITGRLAGLADPVADWLDKTADHCRAEYLCCDYGSCSEVTPALAVARAINGGQP</sequence>
<dbReference type="EMBL" id="CP026652">
    <property type="protein sequence ID" value="AVH59953.1"/>
    <property type="molecule type" value="Genomic_DNA"/>
</dbReference>